<dbReference type="EMBL" id="JAUYVT010000011">
    <property type="protein sequence ID" value="MDP2565416.1"/>
    <property type="molecule type" value="Genomic_DNA"/>
</dbReference>
<dbReference type="InterPro" id="IPR023159">
    <property type="entry name" value="SO1590-like_sf"/>
</dbReference>
<accession>A0ABT9FG10</accession>
<name>A0ABT9FG10_9GAMM</name>
<dbReference type="Proteomes" id="UP001177212">
    <property type="component" value="Unassembled WGS sequence"/>
</dbReference>
<dbReference type="SUPFAM" id="SSF159238">
    <property type="entry name" value="SO1590-like"/>
    <property type="match status" value="1"/>
</dbReference>
<dbReference type="InterPro" id="IPR021607">
    <property type="entry name" value="DUF3224"/>
</dbReference>
<dbReference type="RefSeq" id="WP_305400768.1">
    <property type="nucleotide sequence ID" value="NZ_JAUYVT010000011.1"/>
</dbReference>
<organism evidence="1 2">
    <name type="scientific">Pseudoalteromonas marina</name>
    <dbReference type="NCBI Taxonomy" id="267375"/>
    <lineage>
        <taxon>Bacteria</taxon>
        <taxon>Pseudomonadati</taxon>
        <taxon>Pseudomonadota</taxon>
        <taxon>Gammaproteobacteria</taxon>
        <taxon>Alteromonadales</taxon>
        <taxon>Pseudoalteromonadaceae</taxon>
        <taxon>Pseudoalteromonas</taxon>
    </lineage>
</organism>
<keyword evidence="2" id="KW-1185">Reference proteome</keyword>
<sequence>MTSNIVTGQFTVALTPLDGYAKGQNGINLGRMSIDKTFTGKLNASSQGEMLSAMTPVQGSAGYVAIEQVIGELEGKKGSFVLQHFGTMDKGQDSLILTVISDSGTDGLEGLTGSMKIRIENGVHHYDFQYAL</sequence>
<dbReference type="Gene3D" id="2.40.350.10">
    <property type="entry name" value="SO1590-like"/>
    <property type="match status" value="1"/>
</dbReference>
<evidence type="ECO:0000313" key="1">
    <source>
        <dbReference type="EMBL" id="MDP2565416.1"/>
    </source>
</evidence>
<reference evidence="1" key="1">
    <citation type="submission" date="2023-07" db="EMBL/GenBank/DDBJ databases">
        <title>Genome content predicts the carbon catabolic preferences of heterotrophic bacteria.</title>
        <authorList>
            <person name="Gralka M."/>
        </authorList>
    </citation>
    <scope>NUCLEOTIDE SEQUENCE</scope>
    <source>
        <strain evidence="1">4G09</strain>
    </source>
</reference>
<comment type="caution">
    <text evidence="1">The sequence shown here is derived from an EMBL/GenBank/DDBJ whole genome shotgun (WGS) entry which is preliminary data.</text>
</comment>
<proteinExistence type="predicted"/>
<evidence type="ECO:0000313" key="2">
    <source>
        <dbReference type="Proteomes" id="UP001177212"/>
    </source>
</evidence>
<protein>
    <submittedName>
        <fullName evidence="1">DUF3224 domain-containing protein</fullName>
    </submittedName>
</protein>
<gene>
    <name evidence="1" type="ORF">Q8W34_12295</name>
</gene>
<dbReference type="Pfam" id="PF11528">
    <property type="entry name" value="DUF3224"/>
    <property type="match status" value="1"/>
</dbReference>